<dbReference type="NCBIfam" id="NF003740">
    <property type="entry name" value="PRK05337.1"/>
    <property type="match status" value="1"/>
</dbReference>
<dbReference type="InterPro" id="IPR001764">
    <property type="entry name" value="Glyco_hydro_3_N"/>
</dbReference>
<dbReference type="AlphaFoldDB" id="A0A2S8SX37"/>
<dbReference type="OrthoDB" id="9805821at2"/>
<evidence type="ECO:0000256" key="1">
    <source>
        <dbReference type="ARBA" id="ARBA00001231"/>
    </source>
</evidence>
<dbReference type="PANTHER" id="PTHR30480:SF13">
    <property type="entry name" value="BETA-HEXOSAMINIDASE"/>
    <property type="match status" value="1"/>
</dbReference>
<dbReference type="InterPro" id="IPR050226">
    <property type="entry name" value="NagZ_Beta-hexosaminidase"/>
</dbReference>
<evidence type="ECO:0000256" key="2">
    <source>
        <dbReference type="ARBA" id="ARBA00005336"/>
    </source>
</evidence>
<sequence>MNISQLLTIGVAQDGNLDAVRELQPGGIIFFERNAKTPSEMRRVARTLNEISEIAPFIAIDHEGGRVQRLKDGYSLLPPAREVGNQGAAAVNLGAMNAAAELRNAGINLNFAPVCDVPTHPEDTIIGDRSYSDNPIRASLLAAEYVRGAQGSILCCAKHFPGHGGVGVDSHTGLPVFEGTRAELEAHLIPFRGALAAGVGSMMMAHVVVPCLDDSGAPASLSEKIVTEMLREEFGFRGLIFTDDLEMHALDQSKTGENAVRAIAAGCDNVLICHTKEKAFEAKEAIERALRDGVLSEGRVEDALSRIEWAKKRFGILKSAA</sequence>
<dbReference type="GO" id="GO:0009254">
    <property type="term" value="P:peptidoglycan turnover"/>
    <property type="evidence" value="ECO:0007669"/>
    <property type="project" value="TreeGrafter"/>
</dbReference>
<protein>
    <recommendedName>
        <fullName evidence="3">beta-N-acetylhexosaminidase</fullName>
        <ecNumber evidence="3">3.2.1.52</ecNumber>
    </recommendedName>
</protein>
<dbReference type="EC" id="3.2.1.52" evidence="3"/>
<dbReference type="EMBL" id="NIGF01000001">
    <property type="protein sequence ID" value="PQV65354.1"/>
    <property type="molecule type" value="Genomic_DNA"/>
</dbReference>
<dbReference type="GO" id="GO:0004563">
    <property type="term" value="F:beta-N-acetylhexosaminidase activity"/>
    <property type="evidence" value="ECO:0007669"/>
    <property type="project" value="UniProtKB-EC"/>
</dbReference>
<keyword evidence="8" id="KW-1185">Reference proteome</keyword>
<dbReference type="RefSeq" id="WP_105482097.1">
    <property type="nucleotide sequence ID" value="NZ_NIGF01000001.1"/>
</dbReference>
<accession>A0A2S8SX37</accession>
<dbReference type="Proteomes" id="UP000237684">
    <property type="component" value="Unassembled WGS sequence"/>
</dbReference>
<dbReference type="Pfam" id="PF00933">
    <property type="entry name" value="Glyco_hydro_3"/>
    <property type="match status" value="1"/>
</dbReference>
<reference evidence="7 8" key="1">
    <citation type="journal article" date="2018" name="Syst. Appl. Microbiol.">
        <title>Abditibacterium utsteinense sp. nov., the first cultivated member of candidate phylum FBP, isolated from ice-free Antarctic soil samples.</title>
        <authorList>
            <person name="Tahon G."/>
            <person name="Tytgat B."/>
            <person name="Lebbe L."/>
            <person name="Carlier A."/>
            <person name="Willems A."/>
        </authorList>
    </citation>
    <scope>NUCLEOTIDE SEQUENCE [LARGE SCALE GENOMIC DNA]</scope>
    <source>
        <strain evidence="7 8">LMG 29911</strain>
    </source>
</reference>
<evidence type="ECO:0000256" key="5">
    <source>
        <dbReference type="ARBA" id="ARBA00023295"/>
    </source>
</evidence>
<organism evidence="7 8">
    <name type="scientific">Abditibacterium utsteinense</name>
    <dbReference type="NCBI Taxonomy" id="1960156"/>
    <lineage>
        <taxon>Bacteria</taxon>
        <taxon>Pseudomonadati</taxon>
        <taxon>Abditibacteriota</taxon>
        <taxon>Abditibacteriia</taxon>
        <taxon>Abditibacteriales</taxon>
        <taxon>Abditibacteriaceae</taxon>
        <taxon>Abditibacterium</taxon>
    </lineage>
</organism>
<dbReference type="SUPFAM" id="SSF51445">
    <property type="entry name" value="(Trans)glycosidases"/>
    <property type="match status" value="1"/>
</dbReference>
<dbReference type="Gene3D" id="3.20.20.300">
    <property type="entry name" value="Glycoside hydrolase, family 3, N-terminal domain"/>
    <property type="match status" value="1"/>
</dbReference>
<keyword evidence="4" id="KW-0378">Hydrolase</keyword>
<feature type="domain" description="Glycoside hydrolase family 3 N-terminal" evidence="6">
    <location>
        <begin position="3"/>
        <end position="307"/>
    </location>
</feature>
<name>A0A2S8SX37_9BACT</name>
<evidence type="ECO:0000256" key="4">
    <source>
        <dbReference type="ARBA" id="ARBA00022801"/>
    </source>
</evidence>
<comment type="similarity">
    <text evidence="2">Belongs to the glycosyl hydrolase 3 family.</text>
</comment>
<dbReference type="InParanoid" id="A0A2S8SX37"/>
<dbReference type="GO" id="GO:0005975">
    <property type="term" value="P:carbohydrate metabolic process"/>
    <property type="evidence" value="ECO:0007669"/>
    <property type="project" value="InterPro"/>
</dbReference>
<keyword evidence="5" id="KW-0326">Glycosidase</keyword>
<evidence type="ECO:0000256" key="3">
    <source>
        <dbReference type="ARBA" id="ARBA00012663"/>
    </source>
</evidence>
<comment type="caution">
    <text evidence="7">The sequence shown here is derived from an EMBL/GenBank/DDBJ whole genome shotgun (WGS) entry which is preliminary data.</text>
</comment>
<proteinExistence type="inferred from homology"/>
<evidence type="ECO:0000259" key="6">
    <source>
        <dbReference type="Pfam" id="PF00933"/>
    </source>
</evidence>
<evidence type="ECO:0000313" key="7">
    <source>
        <dbReference type="EMBL" id="PQV65354.1"/>
    </source>
</evidence>
<dbReference type="InterPro" id="IPR036962">
    <property type="entry name" value="Glyco_hydro_3_N_sf"/>
</dbReference>
<dbReference type="InterPro" id="IPR017853">
    <property type="entry name" value="GH"/>
</dbReference>
<evidence type="ECO:0000313" key="8">
    <source>
        <dbReference type="Proteomes" id="UP000237684"/>
    </source>
</evidence>
<comment type="catalytic activity">
    <reaction evidence="1">
        <text>Hydrolysis of terminal non-reducing N-acetyl-D-hexosamine residues in N-acetyl-beta-D-hexosaminides.</text>
        <dbReference type="EC" id="3.2.1.52"/>
    </reaction>
</comment>
<dbReference type="PANTHER" id="PTHR30480">
    <property type="entry name" value="BETA-HEXOSAMINIDASE-RELATED"/>
    <property type="match status" value="1"/>
</dbReference>
<gene>
    <name evidence="7" type="ORF">B1R32_10194</name>
</gene>